<dbReference type="Gene3D" id="3.30.1370.100">
    <property type="entry name" value="MutL, C-terminal domain, regulatory subdomain"/>
    <property type="match status" value="1"/>
</dbReference>
<dbReference type="CDD" id="cd16926">
    <property type="entry name" value="HATPase_MutL-MLH-PMS-like"/>
    <property type="match status" value="1"/>
</dbReference>
<dbReference type="Gene3D" id="3.30.1540.20">
    <property type="entry name" value="MutL, C-terminal domain, dimerisation subdomain"/>
    <property type="match status" value="1"/>
</dbReference>
<organism evidence="9 10">
    <name type="scientific">Desulfovibrio legallii</name>
    <dbReference type="NCBI Taxonomy" id="571438"/>
    <lineage>
        <taxon>Bacteria</taxon>
        <taxon>Pseudomonadati</taxon>
        <taxon>Thermodesulfobacteriota</taxon>
        <taxon>Desulfovibrionia</taxon>
        <taxon>Desulfovibrionales</taxon>
        <taxon>Desulfovibrionaceae</taxon>
        <taxon>Desulfovibrio</taxon>
    </lineage>
</organism>
<dbReference type="InterPro" id="IPR038973">
    <property type="entry name" value="MutL/Mlh/Pms-like"/>
</dbReference>
<dbReference type="InterPro" id="IPR020568">
    <property type="entry name" value="Ribosomal_Su5_D2-typ_SF"/>
</dbReference>
<feature type="compositionally biased region" description="Low complexity" evidence="6">
    <location>
        <begin position="348"/>
        <end position="363"/>
    </location>
</feature>
<reference evidence="9 10" key="1">
    <citation type="submission" date="2018-12" db="EMBL/GenBank/DDBJ databases">
        <title>First genome draft of Desulfovibrio legallis sp. nov.</title>
        <authorList>
            <person name="Ben Dhia O."/>
            <person name="Najjari A."/>
            <person name="Ferjani R."/>
            <person name="Fhoula I."/>
            <person name="Fardeau M.-L."/>
            <person name="Boudabbous A."/>
            <person name="Ouzari H.I."/>
        </authorList>
    </citation>
    <scope>NUCLEOTIDE SEQUENCE [LARGE SCALE GENOMIC DNA]</scope>
    <source>
        <strain evidence="9 10">H1T</strain>
    </source>
</reference>
<dbReference type="PROSITE" id="PS00058">
    <property type="entry name" value="DNA_MISMATCH_REPAIR_1"/>
    <property type="match status" value="1"/>
</dbReference>
<dbReference type="Gene3D" id="3.30.230.10">
    <property type="match status" value="1"/>
</dbReference>
<comment type="function">
    <text evidence="5">This protein is involved in the repair of mismatches in DNA. It is required for dam-dependent methyl-directed DNA mismatch repair. May act as a 'molecular matchmaker', a protein that promotes the formation of a stable complex between two or more DNA-binding proteins in an ATP-dependent manner without itself being part of a final effector complex.</text>
</comment>
<evidence type="ECO:0000313" key="10">
    <source>
        <dbReference type="Proteomes" id="UP000292919"/>
    </source>
</evidence>
<dbReference type="InterPro" id="IPR013507">
    <property type="entry name" value="DNA_mismatch_S5_2-like"/>
</dbReference>
<dbReference type="SUPFAM" id="SSF54211">
    <property type="entry name" value="Ribosomal protein S5 domain 2-like"/>
    <property type="match status" value="1"/>
</dbReference>
<dbReference type="PANTHER" id="PTHR10073">
    <property type="entry name" value="DNA MISMATCH REPAIR PROTEIN MLH, PMS, MUTL"/>
    <property type="match status" value="1"/>
</dbReference>
<dbReference type="Pfam" id="PF08676">
    <property type="entry name" value="MutL_C"/>
    <property type="match status" value="1"/>
</dbReference>
<keyword evidence="3 5" id="KW-0227">DNA damage</keyword>
<dbReference type="Pfam" id="PF01119">
    <property type="entry name" value="DNA_mis_repair"/>
    <property type="match status" value="1"/>
</dbReference>
<dbReference type="GO" id="GO:0032300">
    <property type="term" value="C:mismatch repair complex"/>
    <property type="evidence" value="ECO:0007669"/>
    <property type="project" value="InterPro"/>
</dbReference>
<dbReference type="InterPro" id="IPR042120">
    <property type="entry name" value="MutL_C_dimsub"/>
</dbReference>
<feature type="domain" description="DNA mismatch repair protein S5" evidence="8">
    <location>
        <begin position="216"/>
        <end position="334"/>
    </location>
</feature>
<accession>A0A6H3FEM8</accession>
<feature type="domain" description="MutL C-terminal dimerisation" evidence="7">
    <location>
        <begin position="549"/>
        <end position="681"/>
    </location>
</feature>
<dbReference type="InterPro" id="IPR014762">
    <property type="entry name" value="DNA_mismatch_repair_CS"/>
</dbReference>
<dbReference type="Proteomes" id="UP000292919">
    <property type="component" value="Unassembled WGS sequence"/>
</dbReference>
<sequence length="726" mass="78390">MTENFSHIRLLPPALRNQIAAGEVVERPASVVKELVENSLDAQARQIDVLLENGGQTRIRVQDDGAGIPADELELAVTRHATSKITQMEDLERIRSYGFRGEALPSIASVSRFTITSSRRTPQGQSPAHQVEVEHGRLKNAAPAALHQGTVVDVRDLFSNIPARLKFLKTPGTEFKRAQNWLSRLALTRPEVGFALFAGEREALRFLPGQDLARRLALIWPRLVVEALRPFDATRHGVRAHGLAALPNVSQPRGDRILLYVNNRAVTDKRLLSAVRQAYKGRLTSRDYPQVVLFVDLDPAEVDVNVHPAKSEVRFRDESGVFSAVLHAVQEALLTSFDLAAGRWEEGAAADGPAPADSPALGAAEDRQEAPRPLGFWGRLDQPPLLERPQPEAPVAAPWEVRGPAAQPTPAAAGSPPDAPTEAAGGPVHEARHDPTEKSAGRTPDLLPNSPAAAAAGASTAIPERAPDVQSSVVPDRRADPAGEDAHRTATFFMDAAAAAPGLAEHEAAYALDQDTISDQIPDPAHGQGVTPEAARGGREPVRVGPFAYLGQVAATYLVLRDQEGALVLVDQHAAHERVLYARLRRGGFAGTGQLLALPLDLPLPPAEKERFCALRPRLEALGFTAQSTAGGLQVTALPPVLCRAEARQFLEEALAGRKDDLTALFASMSCKAAIKAGQRLTDDEAAGLLRQWLQTPEREYCPHGRPCVLRWDAGALEKLFKRRQS</sequence>
<comment type="similarity">
    <text evidence="1 5">Belongs to the DNA mismatch repair MutL/HexB family.</text>
</comment>
<proteinExistence type="inferred from homology"/>
<name>A0A6H3FEM8_9BACT</name>
<dbReference type="InterPro" id="IPR042121">
    <property type="entry name" value="MutL_C_regsub"/>
</dbReference>
<evidence type="ECO:0000256" key="4">
    <source>
        <dbReference type="ARBA" id="ARBA00023204"/>
    </source>
</evidence>
<keyword evidence="4 5" id="KW-0234">DNA repair</keyword>
<dbReference type="SMART" id="SM01340">
    <property type="entry name" value="DNA_mis_repair"/>
    <property type="match status" value="1"/>
</dbReference>
<dbReference type="FunFam" id="3.30.565.10:FF:000003">
    <property type="entry name" value="DNA mismatch repair endonuclease MutL"/>
    <property type="match status" value="1"/>
</dbReference>
<feature type="compositionally biased region" description="Low complexity" evidence="6">
    <location>
        <begin position="404"/>
        <end position="416"/>
    </location>
</feature>
<dbReference type="EMBL" id="SIXC01000005">
    <property type="protein sequence ID" value="TBH80475.1"/>
    <property type="molecule type" value="Genomic_DNA"/>
</dbReference>
<dbReference type="InterPro" id="IPR037198">
    <property type="entry name" value="MutL_C_sf"/>
</dbReference>
<dbReference type="GO" id="GO:0140664">
    <property type="term" value="F:ATP-dependent DNA damage sensor activity"/>
    <property type="evidence" value="ECO:0007669"/>
    <property type="project" value="InterPro"/>
</dbReference>
<feature type="compositionally biased region" description="Low complexity" evidence="6">
    <location>
        <begin position="452"/>
        <end position="461"/>
    </location>
</feature>
<dbReference type="InterPro" id="IPR020667">
    <property type="entry name" value="DNA_mismatch_repair_MutL"/>
</dbReference>
<dbReference type="Gene3D" id="3.30.565.10">
    <property type="entry name" value="Histidine kinase-like ATPase, C-terminal domain"/>
    <property type="match status" value="1"/>
</dbReference>
<comment type="caution">
    <text evidence="9">The sequence shown here is derived from an EMBL/GenBank/DDBJ whole genome shotgun (WGS) entry which is preliminary data.</text>
</comment>
<dbReference type="CDD" id="cd00782">
    <property type="entry name" value="MutL_Trans"/>
    <property type="match status" value="1"/>
</dbReference>
<dbReference type="GO" id="GO:0006298">
    <property type="term" value="P:mismatch repair"/>
    <property type="evidence" value="ECO:0007669"/>
    <property type="project" value="UniProtKB-UniRule"/>
</dbReference>
<dbReference type="HAMAP" id="MF_00149">
    <property type="entry name" value="DNA_mis_repair"/>
    <property type="match status" value="1"/>
</dbReference>
<keyword evidence="9" id="KW-0378">Hydrolase</keyword>
<dbReference type="InterPro" id="IPR014790">
    <property type="entry name" value="MutL_C"/>
</dbReference>
<dbReference type="AlphaFoldDB" id="A0A6H3FEM8"/>
<dbReference type="SUPFAM" id="SSF118116">
    <property type="entry name" value="DNA mismatch repair protein MutL"/>
    <property type="match status" value="1"/>
</dbReference>
<protein>
    <recommendedName>
        <fullName evidence="2 5">DNA mismatch repair protein MutL</fullName>
    </recommendedName>
</protein>
<dbReference type="GO" id="GO:0030983">
    <property type="term" value="F:mismatched DNA binding"/>
    <property type="evidence" value="ECO:0007669"/>
    <property type="project" value="InterPro"/>
</dbReference>
<keyword evidence="9" id="KW-0255">Endonuclease</keyword>
<gene>
    <name evidence="5 9" type="primary">mutL</name>
    <name evidence="9" type="ORF">EB812_04830</name>
</gene>
<feature type="region of interest" description="Disordered" evidence="6">
    <location>
        <begin position="348"/>
        <end position="484"/>
    </location>
</feature>
<dbReference type="NCBIfam" id="TIGR00585">
    <property type="entry name" value="mutl"/>
    <property type="match status" value="1"/>
</dbReference>
<dbReference type="GO" id="GO:0004519">
    <property type="term" value="F:endonuclease activity"/>
    <property type="evidence" value="ECO:0007669"/>
    <property type="project" value="UniProtKB-KW"/>
</dbReference>
<evidence type="ECO:0000256" key="5">
    <source>
        <dbReference type="HAMAP-Rule" id="MF_00149"/>
    </source>
</evidence>
<dbReference type="SMART" id="SM00853">
    <property type="entry name" value="MutL_C"/>
    <property type="match status" value="1"/>
</dbReference>
<evidence type="ECO:0000256" key="1">
    <source>
        <dbReference type="ARBA" id="ARBA00006082"/>
    </source>
</evidence>
<dbReference type="InterPro" id="IPR002099">
    <property type="entry name" value="MutL/Mlh/PMS"/>
</dbReference>
<evidence type="ECO:0000259" key="7">
    <source>
        <dbReference type="SMART" id="SM00853"/>
    </source>
</evidence>
<evidence type="ECO:0000313" key="9">
    <source>
        <dbReference type="EMBL" id="TBH80475.1"/>
    </source>
</evidence>
<dbReference type="SUPFAM" id="SSF55874">
    <property type="entry name" value="ATPase domain of HSP90 chaperone/DNA topoisomerase II/histidine kinase"/>
    <property type="match status" value="1"/>
</dbReference>
<dbReference type="InterPro" id="IPR036890">
    <property type="entry name" value="HATPase_C_sf"/>
</dbReference>
<evidence type="ECO:0000259" key="8">
    <source>
        <dbReference type="SMART" id="SM01340"/>
    </source>
</evidence>
<dbReference type="RefSeq" id="WP_130957891.1">
    <property type="nucleotide sequence ID" value="NZ_JBHSHA010000009.1"/>
</dbReference>
<dbReference type="GO" id="GO:0016887">
    <property type="term" value="F:ATP hydrolysis activity"/>
    <property type="evidence" value="ECO:0007669"/>
    <property type="project" value="InterPro"/>
</dbReference>
<keyword evidence="9" id="KW-0540">Nuclease</keyword>
<dbReference type="Pfam" id="PF13589">
    <property type="entry name" value="HATPase_c_3"/>
    <property type="match status" value="1"/>
</dbReference>
<dbReference type="InterPro" id="IPR014721">
    <property type="entry name" value="Ribsml_uS5_D2-typ_fold_subgr"/>
</dbReference>
<evidence type="ECO:0000256" key="6">
    <source>
        <dbReference type="SAM" id="MobiDB-lite"/>
    </source>
</evidence>
<dbReference type="PANTHER" id="PTHR10073:SF12">
    <property type="entry name" value="DNA MISMATCH REPAIR PROTEIN MLH1"/>
    <property type="match status" value="1"/>
</dbReference>
<keyword evidence="10" id="KW-1185">Reference proteome</keyword>
<evidence type="ECO:0000256" key="2">
    <source>
        <dbReference type="ARBA" id="ARBA00021975"/>
    </source>
</evidence>
<evidence type="ECO:0000256" key="3">
    <source>
        <dbReference type="ARBA" id="ARBA00022763"/>
    </source>
</evidence>
<feature type="compositionally biased region" description="Basic and acidic residues" evidence="6">
    <location>
        <begin position="429"/>
        <end position="440"/>
    </location>
</feature>
<dbReference type="GO" id="GO:0005524">
    <property type="term" value="F:ATP binding"/>
    <property type="evidence" value="ECO:0007669"/>
    <property type="project" value="InterPro"/>
</dbReference>
<feature type="compositionally biased region" description="Basic and acidic residues" evidence="6">
    <location>
        <begin position="475"/>
        <end position="484"/>
    </location>
</feature>